<name>A0A446CFN4_9BURK</name>
<dbReference type="Proteomes" id="UP000289465">
    <property type="component" value="Unassembled WGS sequence"/>
</dbReference>
<dbReference type="AlphaFoldDB" id="A0A446CFN4"/>
<dbReference type="RefSeq" id="WP_279636193.1">
    <property type="nucleotide sequence ID" value="NZ_UFQC01000010.1"/>
</dbReference>
<accession>A0A446CFN4</accession>
<protein>
    <submittedName>
        <fullName evidence="2">Uncharacterized protein</fullName>
    </submittedName>
</protein>
<keyword evidence="1" id="KW-1133">Transmembrane helix</keyword>
<evidence type="ECO:0000313" key="2">
    <source>
        <dbReference type="EMBL" id="SSW66641.1"/>
    </source>
</evidence>
<sequence length="42" mass="4555">MPSTIPAIWWGLALLALVAVALVPIGEHLNRRYIAADPWSAT</sequence>
<evidence type="ECO:0000313" key="3">
    <source>
        <dbReference type="Proteomes" id="UP000289465"/>
    </source>
</evidence>
<feature type="transmembrane region" description="Helical" evidence="1">
    <location>
        <begin position="6"/>
        <end position="25"/>
    </location>
</feature>
<keyword evidence="1" id="KW-0472">Membrane</keyword>
<gene>
    <name evidence="2" type="ORF">AVE30378_02180</name>
</gene>
<organism evidence="2 3">
    <name type="scientific">Achromobacter veterisilvae</name>
    <dbReference type="NCBI Taxonomy" id="2069367"/>
    <lineage>
        <taxon>Bacteria</taxon>
        <taxon>Pseudomonadati</taxon>
        <taxon>Pseudomonadota</taxon>
        <taxon>Betaproteobacteria</taxon>
        <taxon>Burkholderiales</taxon>
        <taxon>Alcaligenaceae</taxon>
        <taxon>Achromobacter</taxon>
    </lineage>
</organism>
<keyword evidence="1" id="KW-0812">Transmembrane</keyword>
<evidence type="ECO:0000256" key="1">
    <source>
        <dbReference type="SAM" id="Phobius"/>
    </source>
</evidence>
<reference evidence="2 3" key="1">
    <citation type="submission" date="2018-07" db="EMBL/GenBank/DDBJ databases">
        <authorList>
            <person name="Peeters C."/>
        </authorList>
    </citation>
    <scope>NUCLEOTIDE SEQUENCE [LARGE SCALE GENOMIC DNA]</scope>
    <source>
        <strain evidence="2 3">LMG 30378</strain>
    </source>
</reference>
<proteinExistence type="predicted"/>
<dbReference type="EMBL" id="UFQC01000010">
    <property type="protein sequence ID" value="SSW66641.1"/>
    <property type="molecule type" value="Genomic_DNA"/>
</dbReference>